<feature type="domain" description="AAA+ ATPase" evidence="2">
    <location>
        <begin position="42"/>
        <end position="187"/>
    </location>
</feature>
<reference evidence="4" key="1">
    <citation type="journal article" date="2019" name="Int. J. Syst. Evol. Microbiol.">
        <title>The Global Catalogue of Microorganisms (GCM) 10K type strain sequencing project: providing services to taxonomists for standard genome sequencing and annotation.</title>
        <authorList>
            <consortium name="The Broad Institute Genomics Platform"/>
            <consortium name="The Broad Institute Genome Sequencing Center for Infectious Disease"/>
            <person name="Wu L."/>
            <person name="Ma J."/>
        </authorList>
    </citation>
    <scope>NUCLEOTIDE SEQUENCE [LARGE SCALE GENOMIC DNA]</scope>
    <source>
        <strain evidence="4">KCTC 32239</strain>
    </source>
</reference>
<protein>
    <submittedName>
        <fullName evidence="3">MSHA biogenesis protein MshM</fullName>
    </submittedName>
</protein>
<comment type="caution">
    <text evidence="3">The sequence shown here is derived from an EMBL/GenBank/DDBJ whole genome shotgun (WGS) entry which is preliminary data.</text>
</comment>
<dbReference type="EMBL" id="BMYZ01000001">
    <property type="protein sequence ID" value="GGY67874.1"/>
    <property type="molecule type" value="Genomic_DNA"/>
</dbReference>
<evidence type="ECO:0000256" key="1">
    <source>
        <dbReference type="SAM" id="Phobius"/>
    </source>
</evidence>
<dbReference type="RefSeq" id="WP_189416453.1">
    <property type="nucleotide sequence ID" value="NZ_BMYZ01000001.1"/>
</dbReference>
<evidence type="ECO:0000313" key="4">
    <source>
        <dbReference type="Proteomes" id="UP000619761"/>
    </source>
</evidence>
<proteinExistence type="predicted"/>
<dbReference type="InterPro" id="IPR049945">
    <property type="entry name" value="AAA_22"/>
</dbReference>
<evidence type="ECO:0000313" key="3">
    <source>
        <dbReference type="EMBL" id="GGY67874.1"/>
    </source>
</evidence>
<dbReference type="InterPro" id="IPR027417">
    <property type="entry name" value="P-loop_NTPase"/>
</dbReference>
<keyword evidence="1" id="KW-0812">Transmembrane</keyword>
<dbReference type="InterPro" id="IPR052026">
    <property type="entry name" value="ExeA_AAA_ATPase_DNA-bind"/>
</dbReference>
<dbReference type="SUPFAM" id="SSF52540">
    <property type="entry name" value="P-loop containing nucleoside triphosphate hydrolases"/>
    <property type="match status" value="1"/>
</dbReference>
<name>A0ABQ3AY16_9GAMM</name>
<feature type="transmembrane region" description="Helical" evidence="1">
    <location>
        <begin position="281"/>
        <end position="302"/>
    </location>
</feature>
<dbReference type="PANTHER" id="PTHR35894:SF7">
    <property type="entry name" value="GENERAL SECRETION PATHWAY PROTEIN A-RELATED"/>
    <property type="match status" value="1"/>
</dbReference>
<accession>A0ABQ3AY16</accession>
<sequence length="306" mass="34417">MYRQHFGLVEHPFSLTPDTQFFFNSQSHREVLSTLLLALRHSEGFIKIVGEVGTGKTLLSRKLLASLGDNFLTAYIPNPYLTPEELKWFLAEEIGIAYSPEMPSYQLLREINQRLVDLAQQKKQVVLIVDEAQAMPRETIEALRLLTNLETEKNKLLQVVLIGQPELDDLLNRPDLRQLKQRIVFSEYLQGIPRRSLADYISYRLSSAGYRGANLFSRGALGLLYRATGGVPRLINVISHKAMLAAYGEKSEKVTRNHMARAIADTKESKSVGRLLAKRNIWLWPGVALVAAVSAIVLPNLLGVNL</sequence>
<organism evidence="3 4">
    <name type="scientific">Cellvibrio zantedeschiae</name>
    <dbReference type="NCBI Taxonomy" id="1237077"/>
    <lineage>
        <taxon>Bacteria</taxon>
        <taxon>Pseudomonadati</taxon>
        <taxon>Pseudomonadota</taxon>
        <taxon>Gammaproteobacteria</taxon>
        <taxon>Cellvibrionales</taxon>
        <taxon>Cellvibrionaceae</taxon>
        <taxon>Cellvibrio</taxon>
    </lineage>
</organism>
<dbReference type="Pfam" id="PF13401">
    <property type="entry name" value="AAA_22"/>
    <property type="match status" value="1"/>
</dbReference>
<dbReference type="PANTHER" id="PTHR35894">
    <property type="entry name" value="GENERAL SECRETION PATHWAY PROTEIN A-RELATED"/>
    <property type="match status" value="1"/>
</dbReference>
<gene>
    <name evidence="3" type="primary">mshM</name>
    <name evidence="3" type="ORF">GCM10011613_10110</name>
</gene>
<keyword evidence="1" id="KW-0472">Membrane</keyword>
<dbReference type="InterPro" id="IPR003593">
    <property type="entry name" value="AAA+_ATPase"/>
</dbReference>
<keyword evidence="1" id="KW-1133">Transmembrane helix</keyword>
<dbReference type="Proteomes" id="UP000619761">
    <property type="component" value="Unassembled WGS sequence"/>
</dbReference>
<keyword evidence="4" id="KW-1185">Reference proteome</keyword>
<evidence type="ECO:0000259" key="2">
    <source>
        <dbReference type="SMART" id="SM00382"/>
    </source>
</evidence>
<dbReference type="SMART" id="SM00382">
    <property type="entry name" value="AAA"/>
    <property type="match status" value="1"/>
</dbReference>
<dbReference type="CDD" id="cd00009">
    <property type="entry name" value="AAA"/>
    <property type="match status" value="1"/>
</dbReference>
<dbReference type="Gene3D" id="3.40.50.300">
    <property type="entry name" value="P-loop containing nucleotide triphosphate hydrolases"/>
    <property type="match status" value="1"/>
</dbReference>